<dbReference type="Pfam" id="PF10272">
    <property type="entry name" value="Tmpp129"/>
    <property type="match status" value="1"/>
</dbReference>
<feature type="transmembrane region" description="Helical" evidence="6">
    <location>
        <begin position="84"/>
        <end position="104"/>
    </location>
</feature>
<organism evidence="8">
    <name type="scientific">Papilio xuthus</name>
    <name type="common">Asian swallowtail butterfly</name>
    <dbReference type="NCBI Taxonomy" id="66420"/>
    <lineage>
        <taxon>Eukaryota</taxon>
        <taxon>Metazoa</taxon>
        <taxon>Ecdysozoa</taxon>
        <taxon>Arthropoda</taxon>
        <taxon>Hexapoda</taxon>
        <taxon>Insecta</taxon>
        <taxon>Pterygota</taxon>
        <taxon>Neoptera</taxon>
        <taxon>Endopterygota</taxon>
        <taxon>Lepidoptera</taxon>
        <taxon>Glossata</taxon>
        <taxon>Ditrysia</taxon>
        <taxon>Papilionoidea</taxon>
        <taxon>Papilionidae</taxon>
        <taxon>Papilioninae</taxon>
        <taxon>Papilio</taxon>
    </lineage>
</organism>
<sequence length="369" mass="41604">MSFAMDILLTLFYLLFSFCVIYPPTEFVAAGFTIPQIFEGLLGSENMNFIGYQMKRITITAFIHSCLPMGYVFTLWCGGERGSWMMASAISTVIIVLLMCYKLVCWWEYEKLKHPVVRPLLCYVPQGCDWRVVANNINIAFRSVDKVCLPLTATSKLVATDTWLIRVTQYGMNAVHHEDCSLFATATDNHTLTPTGEEEVQYVNIEVIPYRPDVEPFSFRLTTTALRELQPRLPRPVRVPDHISLLPTVVERFVTLFKHYVDQNPTYYVDQELEQCIGCMQNMADVKLDRRCEPVPAPLAGIAPPPCQQCNCRVLWCCACMARWWAARAGAALGAGAPSSAWLAARGSCPVCRAVFCMLDVLPARQRDS</sequence>
<evidence type="ECO:0000256" key="7">
    <source>
        <dbReference type="SAM" id="SignalP"/>
    </source>
</evidence>
<comment type="similarity">
    <text evidence="2">Belongs to the TMEM129 family.</text>
</comment>
<dbReference type="GO" id="GO:0016567">
    <property type="term" value="P:protein ubiquitination"/>
    <property type="evidence" value="ECO:0007669"/>
    <property type="project" value="InterPro"/>
</dbReference>
<comment type="subcellular location">
    <subcellularLocation>
        <location evidence="1">Membrane</location>
        <topology evidence="1">Multi-pass membrane protein</topology>
    </subcellularLocation>
</comment>
<evidence type="ECO:0000256" key="5">
    <source>
        <dbReference type="ARBA" id="ARBA00023136"/>
    </source>
</evidence>
<protein>
    <submittedName>
        <fullName evidence="8">E3 ubiquitin-protein ligase TM129</fullName>
    </submittedName>
</protein>
<reference evidence="8" key="1">
    <citation type="submission" date="2025-08" db="UniProtKB">
        <authorList>
            <consortium name="RefSeq"/>
        </authorList>
    </citation>
    <scope>IDENTIFICATION</scope>
</reference>
<dbReference type="GO" id="GO:0016020">
    <property type="term" value="C:membrane"/>
    <property type="evidence" value="ECO:0007669"/>
    <property type="project" value="UniProtKB-SubCell"/>
</dbReference>
<evidence type="ECO:0000256" key="3">
    <source>
        <dbReference type="ARBA" id="ARBA00022692"/>
    </source>
</evidence>
<dbReference type="GO" id="GO:0061630">
    <property type="term" value="F:ubiquitin protein ligase activity"/>
    <property type="evidence" value="ECO:0007669"/>
    <property type="project" value="InterPro"/>
</dbReference>
<evidence type="ECO:0000313" key="8">
    <source>
        <dbReference type="RefSeq" id="XP_013161563.1"/>
    </source>
</evidence>
<evidence type="ECO:0000256" key="4">
    <source>
        <dbReference type="ARBA" id="ARBA00022989"/>
    </source>
</evidence>
<evidence type="ECO:0000256" key="2">
    <source>
        <dbReference type="ARBA" id="ARBA00007332"/>
    </source>
</evidence>
<keyword evidence="5 6" id="KW-0472">Membrane</keyword>
<dbReference type="Proteomes" id="UP000694872">
    <property type="component" value="Unplaced"/>
</dbReference>
<evidence type="ECO:0000256" key="6">
    <source>
        <dbReference type="SAM" id="Phobius"/>
    </source>
</evidence>
<keyword evidence="7" id="KW-0732">Signal</keyword>
<dbReference type="GO" id="GO:0005783">
    <property type="term" value="C:endoplasmic reticulum"/>
    <property type="evidence" value="ECO:0007669"/>
    <property type="project" value="TreeGrafter"/>
</dbReference>
<dbReference type="RefSeq" id="XP_013161563.1">
    <property type="nucleotide sequence ID" value="XM_013306109.1"/>
</dbReference>
<feature type="signal peptide" evidence="7">
    <location>
        <begin position="1"/>
        <end position="19"/>
    </location>
</feature>
<dbReference type="InterPro" id="IPR018801">
    <property type="entry name" value="TM129"/>
</dbReference>
<feature type="transmembrane region" description="Helical" evidence="6">
    <location>
        <begin position="57"/>
        <end position="77"/>
    </location>
</feature>
<gene>
    <name evidence="8" type="primary">LOC106113380</name>
</gene>
<evidence type="ECO:0000256" key="1">
    <source>
        <dbReference type="ARBA" id="ARBA00004141"/>
    </source>
</evidence>
<keyword evidence="3 6" id="KW-0812">Transmembrane</keyword>
<dbReference type="PANTHER" id="PTHR31322:SF2">
    <property type="entry name" value="E3 UBIQUITIN-PROTEIN LIGASE TM129"/>
    <property type="match status" value="1"/>
</dbReference>
<dbReference type="AlphaFoldDB" id="A0AAJ6YYM9"/>
<keyword evidence="4 6" id="KW-1133">Transmembrane helix</keyword>
<dbReference type="KEGG" id="pxu:106113380"/>
<name>A0AAJ6YYM9_PAPXU</name>
<accession>A0AAJ6YYM9</accession>
<dbReference type="PANTHER" id="PTHR31322">
    <property type="entry name" value="E3 UBIQUITIN-PROTEIN LIGASE TM129"/>
    <property type="match status" value="1"/>
</dbReference>
<feature type="chain" id="PRO_5042490071" evidence="7">
    <location>
        <begin position="20"/>
        <end position="369"/>
    </location>
</feature>
<proteinExistence type="inferred from homology"/>
<dbReference type="GeneID" id="106113380"/>